<dbReference type="GO" id="GO:0000813">
    <property type="term" value="C:ESCRT I complex"/>
    <property type="evidence" value="ECO:0007669"/>
    <property type="project" value="TreeGrafter"/>
</dbReference>
<evidence type="ECO:0000313" key="4">
    <source>
        <dbReference type="WBParaSite" id="PSAMB.scaffold13943size2062.g35768.t1"/>
    </source>
</evidence>
<dbReference type="SUPFAM" id="SSF54495">
    <property type="entry name" value="UBC-like"/>
    <property type="match status" value="1"/>
</dbReference>
<dbReference type="AlphaFoldDB" id="A0A914UZH6"/>
<dbReference type="Gene3D" id="3.10.110.10">
    <property type="entry name" value="Ubiquitin Conjugating Enzyme"/>
    <property type="match status" value="1"/>
</dbReference>
<dbReference type="GO" id="GO:0043130">
    <property type="term" value="F:ubiquitin binding"/>
    <property type="evidence" value="ECO:0007669"/>
    <property type="project" value="TreeGrafter"/>
</dbReference>
<sequence>MSDSAVSSALQAAGAKYFDAAKRDIVATLQSFRDLHPGTEMFEFPDRVRRQAFRLQGTLPVLYKGNTYNIPVALYLWDTHPYFAPICYVRPTPDMMVKASPSVDQTGKVYLPYLSEWRHPGYDLSGLLQVMTITFQESCPVFARTSGTTPGHGTAATTPYPNAGGAGAGAGAYTPYPSAGSHMPMPYGGGGGGAGYTAPRGPYPPTPTGQAQNTPYPSYPAAYSNQQPSQPPQPPARPYSQYGSSSQPTPYPTYQTQASLSSGTIQPEHIRASLLSAIEDRLRQRLREKLGNFCNQYFSISIKKSS</sequence>
<name>A0A914UZH6_9BILA</name>
<dbReference type="GO" id="GO:0008333">
    <property type="term" value="P:endosome to lysosome transport"/>
    <property type="evidence" value="ECO:0007669"/>
    <property type="project" value="TreeGrafter"/>
</dbReference>
<dbReference type="PANTHER" id="PTHR23306:SF3">
    <property type="entry name" value="TUMOR SUPPRESSOR PROTEIN 101"/>
    <property type="match status" value="1"/>
</dbReference>
<dbReference type="WBParaSite" id="PSAMB.scaffold13943size2062.g35768.t1">
    <property type="protein sequence ID" value="PSAMB.scaffold13943size2062.g35768.t1"/>
    <property type="gene ID" value="PSAMB.scaffold13943size2062.g35768"/>
</dbReference>
<dbReference type="InterPro" id="IPR052070">
    <property type="entry name" value="ESCRT-I_UEV_domain"/>
</dbReference>
<dbReference type="GO" id="GO:0015031">
    <property type="term" value="P:protein transport"/>
    <property type="evidence" value="ECO:0007669"/>
    <property type="project" value="InterPro"/>
</dbReference>
<dbReference type="InterPro" id="IPR016135">
    <property type="entry name" value="UBQ-conjugating_enzyme/RWD"/>
</dbReference>
<dbReference type="PANTHER" id="PTHR23306">
    <property type="entry name" value="TUMOR SUSCEPTIBILITY GENE 101 PROTEIN-RELATED"/>
    <property type="match status" value="1"/>
</dbReference>
<dbReference type="InterPro" id="IPR008883">
    <property type="entry name" value="UEV_N"/>
</dbReference>
<feature type="domain" description="UEV" evidence="2">
    <location>
        <begin position="2"/>
        <end position="145"/>
    </location>
</feature>
<evidence type="ECO:0000256" key="1">
    <source>
        <dbReference type="SAM" id="MobiDB-lite"/>
    </source>
</evidence>
<proteinExistence type="predicted"/>
<evidence type="ECO:0000259" key="2">
    <source>
        <dbReference type="PROSITE" id="PS51322"/>
    </source>
</evidence>
<feature type="region of interest" description="Disordered" evidence="1">
    <location>
        <begin position="196"/>
        <end position="263"/>
    </location>
</feature>
<dbReference type="Pfam" id="PF05743">
    <property type="entry name" value="UEV"/>
    <property type="match status" value="1"/>
</dbReference>
<dbReference type="Proteomes" id="UP000887566">
    <property type="component" value="Unplaced"/>
</dbReference>
<accession>A0A914UZH6</accession>
<reference evidence="4" key="1">
    <citation type="submission" date="2022-11" db="UniProtKB">
        <authorList>
            <consortium name="WormBaseParasite"/>
        </authorList>
    </citation>
    <scope>IDENTIFICATION</scope>
</reference>
<organism evidence="3 4">
    <name type="scientific">Plectus sambesii</name>
    <dbReference type="NCBI Taxonomy" id="2011161"/>
    <lineage>
        <taxon>Eukaryota</taxon>
        <taxon>Metazoa</taxon>
        <taxon>Ecdysozoa</taxon>
        <taxon>Nematoda</taxon>
        <taxon>Chromadorea</taxon>
        <taxon>Plectida</taxon>
        <taxon>Plectina</taxon>
        <taxon>Plectoidea</taxon>
        <taxon>Plectidae</taxon>
        <taxon>Plectus</taxon>
    </lineage>
</organism>
<evidence type="ECO:0000313" key="3">
    <source>
        <dbReference type="Proteomes" id="UP000887566"/>
    </source>
</evidence>
<protein>
    <submittedName>
        <fullName evidence="4">UEV domain-containing protein</fullName>
    </submittedName>
</protein>
<feature type="compositionally biased region" description="Polar residues" evidence="1">
    <location>
        <begin position="243"/>
        <end position="263"/>
    </location>
</feature>
<dbReference type="CDD" id="cd11685">
    <property type="entry name" value="UEV_TSG101-like"/>
    <property type="match status" value="1"/>
</dbReference>
<keyword evidence="3" id="KW-1185">Reference proteome</keyword>
<dbReference type="PROSITE" id="PS51322">
    <property type="entry name" value="UEV"/>
    <property type="match status" value="1"/>
</dbReference>